<accession>A0A9P0AA54</accession>
<reference evidence="6" key="1">
    <citation type="submission" date="2021-12" db="EMBL/GenBank/DDBJ databases">
        <authorList>
            <person name="King R."/>
        </authorList>
    </citation>
    <scope>NUCLEOTIDE SEQUENCE</scope>
</reference>
<dbReference type="Pfam" id="PF08190">
    <property type="entry name" value="PIH1"/>
    <property type="match status" value="1"/>
</dbReference>
<dbReference type="Pfam" id="PF18201">
    <property type="entry name" value="PIH1_CS"/>
    <property type="match status" value="1"/>
</dbReference>
<sequence>MSSKQLLEIDSSILERNLMLNEDLLNVPDDPLNLFSNQESSPFKLVKPNPGFCVKFRVRDNRKVFINVCHTEELPAPRDISEDELAEIIQSEEIPDFKIPMSIGDPHEEVDKSGGSATAYDIAINSKFFKKIQDSKSFNFLFLMIAIEGVENKFNIELNNDYTILQNRKFLGNLQYHRIRQTQTEKQEKKQKCLIEEIPPTTSVDKKRSGREISPSQSTEGFNLMRSIDQPIPQKESRTNFRILELEVEGKKYYIVEAYFSKIVDSTEISLNIGEDRLLVNSKKGSVLADTFFKSNVVANECRCQFNTKCQVLTIIAPIA</sequence>
<dbReference type="EMBL" id="OU963864">
    <property type="protein sequence ID" value="CAH0387362.1"/>
    <property type="molecule type" value="Genomic_DNA"/>
</dbReference>
<evidence type="ECO:0000259" key="4">
    <source>
        <dbReference type="Pfam" id="PF08190"/>
    </source>
</evidence>
<comment type="similarity">
    <text evidence="1">Belongs to the PIH1 family.</text>
</comment>
<evidence type="ECO:0000313" key="6">
    <source>
        <dbReference type="EMBL" id="CAH0387362.1"/>
    </source>
</evidence>
<name>A0A9P0AA54_BEMTA</name>
<dbReference type="AlphaFoldDB" id="A0A9P0AA54"/>
<protein>
    <recommendedName>
        <fullName evidence="2">PIH1 domain-containing protein 1</fullName>
    </recommendedName>
</protein>
<dbReference type="PANTHER" id="PTHR22997:SF0">
    <property type="entry name" value="PIH1 DOMAIN-CONTAINING PROTEIN 1"/>
    <property type="match status" value="1"/>
</dbReference>
<dbReference type="GO" id="GO:1990904">
    <property type="term" value="C:ribonucleoprotein complex"/>
    <property type="evidence" value="ECO:0007669"/>
    <property type="project" value="TreeGrafter"/>
</dbReference>
<evidence type="ECO:0000259" key="5">
    <source>
        <dbReference type="Pfam" id="PF18201"/>
    </source>
</evidence>
<dbReference type="GO" id="GO:0097255">
    <property type="term" value="C:R2TP complex"/>
    <property type="evidence" value="ECO:0007669"/>
    <property type="project" value="TreeGrafter"/>
</dbReference>
<evidence type="ECO:0000313" key="7">
    <source>
        <dbReference type="Proteomes" id="UP001152759"/>
    </source>
</evidence>
<gene>
    <name evidence="6" type="ORF">BEMITA_LOCUS6386</name>
</gene>
<dbReference type="PANTHER" id="PTHR22997">
    <property type="entry name" value="PIH1 DOMAIN-CONTAINING PROTEIN 1"/>
    <property type="match status" value="1"/>
</dbReference>
<dbReference type="InterPro" id="IPR012981">
    <property type="entry name" value="PIH1_N"/>
</dbReference>
<comment type="function">
    <text evidence="3">Involved in the assembly of C/D box small nucleolar ribonucleoprotein (snoRNP) particles. Recruits the SWI/SNF complex to the core promoter of rRNA genes and enhances pre-rRNA transcription. Mediates interaction of TELO2 with the R2TP complex which is necessary for the stability of MTOR and SMG1. Positively regulates the assembly and activity of the mTORC1 complex.</text>
</comment>
<proteinExistence type="inferred from homology"/>
<dbReference type="KEGG" id="btab:109030696"/>
<evidence type="ECO:0000256" key="3">
    <source>
        <dbReference type="ARBA" id="ARBA00046233"/>
    </source>
</evidence>
<keyword evidence="7" id="KW-1185">Reference proteome</keyword>
<dbReference type="GO" id="GO:0005737">
    <property type="term" value="C:cytoplasm"/>
    <property type="evidence" value="ECO:0007669"/>
    <property type="project" value="TreeGrafter"/>
</dbReference>
<dbReference type="GO" id="GO:0006364">
    <property type="term" value="P:rRNA processing"/>
    <property type="evidence" value="ECO:0007669"/>
    <property type="project" value="TreeGrafter"/>
</dbReference>
<dbReference type="InterPro" id="IPR041442">
    <property type="entry name" value="PIH1D1/2/3_CS-like"/>
</dbReference>
<feature type="domain" description="PIH1 N-terminal" evidence="4">
    <location>
        <begin position="33"/>
        <end position="186"/>
    </location>
</feature>
<dbReference type="Proteomes" id="UP001152759">
    <property type="component" value="Chromosome 3"/>
</dbReference>
<evidence type="ECO:0000256" key="2">
    <source>
        <dbReference type="ARBA" id="ARBA00040540"/>
    </source>
</evidence>
<organism evidence="6 7">
    <name type="scientific">Bemisia tabaci</name>
    <name type="common">Sweetpotato whitefly</name>
    <name type="synonym">Aleurodes tabaci</name>
    <dbReference type="NCBI Taxonomy" id="7038"/>
    <lineage>
        <taxon>Eukaryota</taxon>
        <taxon>Metazoa</taxon>
        <taxon>Ecdysozoa</taxon>
        <taxon>Arthropoda</taxon>
        <taxon>Hexapoda</taxon>
        <taxon>Insecta</taxon>
        <taxon>Pterygota</taxon>
        <taxon>Neoptera</taxon>
        <taxon>Paraneoptera</taxon>
        <taxon>Hemiptera</taxon>
        <taxon>Sternorrhyncha</taxon>
        <taxon>Aleyrodoidea</taxon>
        <taxon>Aleyrodidae</taxon>
        <taxon>Aleyrodinae</taxon>
        <taxon>Bemisia</taxon>
    </lineage>
</organism>
<dbReference type="GO" id="GO:0000492">
    <property type="term" value="P:box C/D snoRNP assembly"/>
    <property type="evidence" value="ECO:0007669"/>
    <property type="project" value="TreeGrafter"/>
</dbReference>
<dbReference type="InterPro" id="IPR050734">
    <property type="entry name" value="PIH1/Kintoun_subfamily"/>
</dbReference>
<evidence type="ECO:0000256" key="1">
    <source>
        <dbReference type="ARBA" id="ARBA00008511"/>
    </source>
</evidence>
<feature type="domain" description="PIH1D1/2/3 CS-like" evidence="5">
    <location>
        <begin position="252"/>
        <end position="319"/>
    </location>
</feature>